<evidence type="ECO:0000256" key="1">
    <source>
        <dbReference type="SAM" id="MobiDB-lite"/>
    </source>
</evidence>
<dbReference type="GO" id="GO:0005886">
    <property type="term" value="C:plasma membrane"/>
    <property type="evidence" value="ECO:0007669"/>
    <property type="project" value="TreeGrafter"/>
</dbReference>
<reference evidence="3" key="1">
    <citation type="submission" date="2023-11" db="EMBL/GenBank/DDBJ databases">
        <authorList>
            <person name="Helweg L.P."/>
            <person name="Kiel A."/>
            <person name="Hitz F."/>
            <person name="Ruckert-Reed C."/>
            <person name="Busche T."/>
            <person name="Kaltschmidt B."/>
            <person name="Kaltschmidt C."/>
        </authorList>
    </citation>
    <scope>NUCLEOTIDE SEQUENCE [LARGE SCALE GENOMIC DNA]</scope>
    <source>
        <strain evidence="3">4.1</strain>
    </source>
</reference>
<dbReference type="RefSeq" id="WP_319158858.1">
    <property type="nucleotide sequence ID" value="NZ_CP138359.1"/>
</dbReference>
<evidence type="ECO:0000313" key="2">
    <source>
        <dbReference type="EMBL" id="WPF83000.1"/>
    </source>
</evidence>
<dbReference type="InterPro" id="IPR030664">
    <property type="entry name" value="SdhA/FrdA/AprA"/>
</dbReference>
<dbReference type="InterPro" id="IPR036188">
    <property type="entry name" value="FAD/NAD-bd_sf"/>
</dbReference>
<dbReference type="Gene3D" id="3.90.700.10">
    <property type="entry name" value="Succinate dehydrogenase/fumarate reductase flavoprotein, catalytic domain"/>
    <property type="match status" value="1"/>
</dbReference>
<dbReference type="KEGG" id="sbil:SANBI_000637"/>
<dbReference type="PANTHER" id="PTHR11632">
    <property type="entry name" value="SUCCINATE DEHYDROGENASE 2 FLAVOPROTEIN SUBUNIT"/>
    <property type="match status" value="1"/>
</dbReference>
<gene>
    <name evidence="2" type="ORF">SANBI_000637</name>
</gene>
<dbReference type="GO" id="GO:0050660">
    <property type="term" value="F:flavin adenine dinucleotide binding"/>
    <property type="evidence" value="ECO:0007669"/>
    <property type="project" value="TreeGrafter"/>
</dbReference>
<dbReference type="GO" id="GO:0009055">
    <property type="term" value="F:electron transfer activity"/>
    <property type="evidence" value="ECO:0007669"/>
    <property type="project" value="TreeGrafter"/>
</dbReference>
<feature type="compositionally biased region" description="Low complexity" evidence="1">
    <location>
        <begin position="1"/>
        <end position="17"/>
    </location>
</feature>
<protein>
    <submittedName>
        <fullName evidence="2">FAD-binding protein</fullName>
    </submittedName>
</protein>
<feature type="region of interest" description="Disordered" evidence="1">
    <location>
        <begin position="1"/>
        <end position="25"/>
    </location>
</feature>
<sequence>MTAPATPETTGTTSPAASREAGDHSVNATFDVETVRVAGYDVPVVSANTVIVGTGSAGFCAADRLWEFGQEDVVMVADKVNAGSSRNAGSDKQTYYKMTLSGGDGDSVREMAETLFSGGAMDGDNALCEAALSARGFLRLCELGVPFPQNRYGEFIGYKTDHDPRRRATSVGPYTSRSMVEQLEKKVHRNGTRIYDQCRVVDVVTRDMVGAAGAAGAASAAGAADAAGAGPAAVTDGAPDSATSEVVGLLCLRTDVVHDGTESPFVLFRARNLVYATGGPAGMYATSVFPNGQWGASGAAYRAGVHGKNLTEWQFGLASTKPRWNVSGTYMQVMPRFVSTDADGGDEREFLSETVPDYGRQLSMIFLKGYQWPFDIRKALDGSSLIDLLVYQETVLRGRKVYLDFTRNPVQAELDASKISPEAHAYLERGGALFGTPIERLKHMNMPSYELYLGKNPYVDLEKDWLEVDVCAQHNNGGLVVDAWWQSNVAGFFPVGEAGGAHGIYRPGGAALNSGQVGATRAAQFIAVRRTEEPVDLVSFRDVAAPLVESAAALVARAAGRAAAGEPDNTGELLRATSALMSEKAGPVRSAQSITEALAQVTAWLAAYDDLVVADPSSRRSVNRTFLVRDILTTQYVYLSAMADYVDHGGRSRGSVLYTDASGHLPQVGFGDDPQAELDLPEIFRFALDGGALDGVVQEASWTGTESAYRGGAGEVLGTAEEVGSEQEGLRAAESRRRAGTCDFTWRPVRPIPEDDDFFENVWRSYRENRNIV</sequence>
<dbReference type="InterPro" id="IPR037099">
    <property type="entry name" value="Fum_R/Succ_DH_flav-like_C_sf"/>
</dbReference>
<dbReference type="Gene3D" id="3.50.50.60">
    <property type="entry name" value="FAD/NAD(P)-binding domain"/>
    <property type="match status" value="2"/>
</dbReference>
<dbReference type="EMBL" id="CP138359">
    <property type="protein sequence ID" value="WPF83000.1"/>
    <property type="molecule type" value="Genomic_DNA"/>
</dbReference>
<dbReference type="Gene3D" id="1.20.58.100">
    <property type="entry name" value="Fumarate reductase/succinate dehydrogenase flavoprotein-like, C-terminal domain"/>
    <property type="match status" value="1"/>
</dbReference>
<name>A0AAF1C3C0_9MICO</name>
<dbReference type="GO" id="GO:0009061">
    <property type="term" value="P:anaerobic respiration"/>
    <property type="evidence" value="ECO:0007669"/>
    <property type="project" value="TreeGrafter"/>
</dbReference>
<dbReference type="AlphaFoldDB" id="A0AAF1C3C0"/>
<dbReference type="InterPro" id="IPR027477">
    <property type="entry name" value="Succ_DH/fumarate_Rdtase_cat_sf"/>
</dbReference>
<organism evidence="2 3">
    <name type="scientific">Sanguibacter biliveldensis</name>
    <dbReference type="NCBI Taxonomy" id="3030830"/>
    <lineage>
        <taxon>Bacteria</taxon>
        <taxon>Bacillati</taxon>
        <taxon>Actinomycetota</taxon>
        <taxon>Actinomycetes</taxon>
        <taxon>Micrococcales</taxon>
        <taxon>Sanguibacteraceae</taxon>
        <taxon>Sanguibacter</taxon>
    </lineage>
</organism>
<dbReference type="SUPFAM" id="SSF46977">
    <property type="entry name" value="Succinate dehydrogenase/fumarate reductase flavoprotein C-terminal domain"/>
    <property type="match status" value="1"/>
</dbReference>
<dbReference type="PANTHER" id="PTHR11632:SF51">
    <property type="entry name" value="SUCCINATE DEHYDROGENASE [UBIQUINONE] FLAVOPROTEIN SUBUNIT, MITOCHONDRIAL"/>
    <property type="match status" value="1"/>
</dbReference>
<evidence type="ECO:0000313" key="3">
    <source>
        <dbReference type="Proteomes" id="UP001304340"/>
    </source>
</evidence>
<dbReference type="SUPFAM" id="SSF51905">
    <property type="entry name" value="FAD/NAD(P)-binding domain"/>
    <property type="match status" value="1"/>
</dbReference>
<dbReference type="Proteomes" id="UP001304340">
    <property type="component" value="Chromosome"/>
</dbReference>
<dbReference type="GO" id="GO:0000104">
    <property type="term" value="F:succinate dehydrogenase activity"/>
    <property type="evidence" value="ECO:0007669"/>
    <property type="project" value="TreeGrafter"/>
</dbReference>
<proteinExistence type="predicted"/>
<accession>A0AAF1C3C0</accession>
<keyword evidence="3" id="KW-1185">Reference proteome</keyword>